<dbReference type="InterPro" id="IPR003386">
    <property type="entry name" value="LACT/PDAT_acylTrfase"/>
</dbReference>
<comment type="caution">
    <text evidence="4">The sequence shown here is derived from an EMBL/GenBank/DDBJ whole genome shotgun (WGS) entry which is preliminary data.</text>
</comment>
<dbReference type="PROSITE" id="PS00626">
    <property type="entry name" value="RCC1_2"/>
    <property type="match status" value="4"/>
</dbReference>
<dbReference type="SMART" id="SM00060">
    <property type="entry name" value="FN3"/>
    <property type="match status" value="1"/>
</dbReference>
<proteinExistence type="predicted"/>
<sequence length="1568" mass="171583">MLTVWGGVVATEYLNQGNRKDVDKLITIGTPFLGAPKAAYIFETGNATGDQLNDFIVGKKLKSIMRNISSAYQLLPNKSYFSVNKTYYISKHLFITYNNPRPKKEKIQDYKSTKTFFETETSWINKKLLSEAEEFHDNLGIITNVNTVDSYHIIGDKIGTIGGMTFNSYNNPGSPDMSITDLKTVQGDGTVPVISANVGGLLKANKTYYIQEEHSELPGNKNVQKQIENILEGNPGKLEANIRKSTQSTKTLKLKIECPVELSVVDSDGNHLGSTGKNTYEENIPFGSYYTDGETKIAFLNDGKYSVSLKGTGYGEMTYSLIWSNEEDIEEKTVRFDSIPVTPNSIFTSGTDRNGKITLQIDDNGDGTIDRTVTPAVELDLNGTQDETIPTISSHMDGVKGVNEWYGVGAHYNLEGKDEESGVYKIFYKVNDSETEEYINPIPLPNTGIYNFESFVRDKNRNDSEVLTETIKVDTTKPTKPTMTIEPLKWTNKFVSITLSNSTDADSGFQKYQYKINDSTDWIDYKEPVIISTEGLHQVYAKALDNVFNESETISGEAKVDKTPPSKPESIKTLIRDYEQIKISWVPSTDNVEVVGYDMYLNSKFVGTTRDTEYTFNNLNRNTIYTIKIVARDEAENSSEEATYIEKTALILLDSSANHSIRVKTDGSVWTWGNNAQGQLGDGTKTNKTTAVQVEGLSDMVMVAAGAEHSLALKHDGTVWTWGYGRDLQLGNGEYSRVKAAQIKGLSNVKSIAAGLIHGMALTQEGELWYWGTPYNNGIAQPMKFMSGVKAMSGGLGTTQIVKTDGTMWTMGLNTYGQLGDGTKTNRTIPVQVSNMKEVVGVAGGETASYAVKADGSVWSWGRNDRGQLGDGTIADRLTAVKVLDNSAPRVTLGYPTGSQASPSISNINYPSILWNQKDDAQTVFTAYQVQIMDGVDQILLDTGIVNQSITQDSNAWTVNEELPRGKALKIQVRVKDEAAWSEWSEPRWLKIGIEEGVVQEDAGLATSSHHVVHVKTDGSVWTWGDNAQGQLGDGTKTNKTTAVQVEGLSDMVMVGAGAEHSLALKHDGTVWTWGNNVNGQLGTGDTVSSLTPVQVPDLENVIAVTAGSKSSYALKQDGTVWIWGYGPGGYSLVKPEKINDLTGVSQIATNNRYALALKSDGTVWSWGDGWELQLGTGVYSQVKAMQIKGLSNVKRIAAGSIHGMALTQEGELWYWGTHNYNRIVQPTKLMSGVKTMSGGMDTTQIVKTDGTMWAMGLNTYGQLGDGTKTNRTIPVQVPNMKEVVGVAGGETASYAVKADGSIWAWGRNDRGQLGDGGLSESLIPIMVPVSDNLNTFSLTTLPSYFTVEMDNSTEMKSGQVTVTLSVYNADEVIDNLYTGISKLKITKYHTSNSNQLNVNASVEDIKFNEGIAYLPLTFDDGGLYTLNFELEGFNKQEAITLKISIDKPKTVIELVTLPSTSVINGEILDVQPVLRILDSNGEPIPGAKIVAKIIGDVEGTLLGNVHITSDNEGYITFEDLGVLLENSNVEIIINFSNEEGETYINSPMIEILESEKNSIDMNELLVN</sequence>
<dbReference type="InterPro" id="IPR003961">
    <property type="entry name" value="FN3_dom"/>
</dbReference>
<organism evidence="4 5">
    <name type="scientific">Paenibacillus turicensis</name>
    <dbReference type="NCBI Taxonomy" id="160487"/>
    <lineage>
        <taxon>Bacteria</taxon>
        <taxon>Bacillati</taxon>
        <taxon>Bacillota</taxon>
        <taxon>Bacilli</taxon>
        <taxon>Bacillales</taxon>
        <taxon>Paenibacillaceae</taxon>
        <taxon>Paenibacillus</taxon>
    </lineage>
</organism>
<dbReference type="Pfam" id="PF02450">
    <property type="entry name" value="LCAT"/>
    <property type="match status" value="1"/>
</dbReference>
<dbReference type="InterPro" id="IPR000408">
    <property type="entry name" value="Reg_chr_condens"/>
</dbReference>
<feature type="domain" description="Fibronectin type-III" evidence="3">
    <location>
        <begin position="565"/>
        <end position="638"/>
    </location>
</feature>
<evidence type="ECO:0000256" key="2">
    <source>
        <dbReference type="ARBA" id="ARBA00022737"/>
    </source>
</evidence>
<keyword evidence="1" id="KW-0344">Guanine-nucleotide releasing factor</keyword>
<dbReference type="Gene3D" id="3.40.50.1820">
    <property type="entry name" value="alpha/beta hydrolase"/>
    <property type="match status" value="1"/>
</dbReference>
<dbReference type="InterPro" id="IPR009091">
    <property type="entry name" value="RCC1/BLIP-II"/>
</dbReference>
<dbReference type="InterPro" id="IPR058923">
    <property type="entry name" value="RCC1-like_dom"/>
</dbReference>
<evidence type="ECO:0000313" key="5">
    <source>
        <dbReference type="Proteomes" id="UP001519272"/>
    </source>
</evidence>
<name>A0ABS4FSQ6_9BACL</name>
<dbReference type="Gene3D" id="2.60.40.10">
    <property type="entry name" value="Immunoglobulins"/>
    <property type="match status" value="2"/>
</dbReference>
<dbReference type="InterPro" id="IPR013783">
    <property type="entry name" value="Ig-like_fold"/>
</dbReference>
<dbReference type="InterPro" id="IPR051553">
    <property type="entry name" value="Ran_GTPase-activating"/>
</dbReference>
<dbReference type="Pfam" id="PF25390">
    <property type="entry name" value="WD40_RLD"/>
    <property type="match status" value="1"/>
</dbReference>
<dbReference type="SUPFAM" id="SSF50985">
    <property type="entry name" value="RCC1/BLIP-II"/>
    <property type="match status" value="3"/>
</dbReference>
<dbReference type="CDD" id="cd00063">
    <property type="entry name" value="FN3"/>
    <property type="match status" value="1"/>
</dbReference>
<reference evidence="4 5" key="1">
    <citation type="submission" date="2021-03" db="EMBL/GenBank/DDBJ databases">
        <title>Genomic Encyclopedia of Type Strains, Phase IV (KMG-IV): sequencing the most valuable type-strain genomes for metagenomic binning, comparative biology and taxonomic classification.</title>
        <authorList>
            <person name="Goeker M."/>
        </authorList>
    </citation>
    <scope>NUCLEOTIDE SEQUENCE [LARGE SCALE GENOMIC DNA]</scope>
    <source>
        <strain evidence="4 5">DSM 14349</strain>
    </source>
</reference>
<dbReference type="NCBIfam" id="NF047446">
    <property type="entry name" value="barrel_OmpL47"/>
    <property type="match status" value="1"/>
</dbReference>
<dbReference type="PANTHER" id="PTHR45982">
    <property type="entry name" value="REGULATOR OF CHROMOSOME CONDENSATION"/>
    <property type="match status" value="1"/>
</dbReference>
<evidence type="ECO:0000313" key="4">
    <source>
        <dbReference type="EMBL" id="MBP1905617.1"/>
    </source>
</evidence>
<evidence type="ECO:0000256" key="1">
    <source>
        <dbReference type="ARBA" id="ARBA00022658"/>
    </source>
</evidence>
<protein>
    <submittedName>
        <fullName evidence="4">Alpha-tubulin suppressor-like RCC1 family protein</fullName>
    </submittedName>
</protein>
<dbReference type="SUPFAM" id="SSF49265">
    <property type="entry name" value="Fibronectin type III"/>
    <property type="match status" value="1"/>
</dbReference>
<dbReference type="Gene3D" id="2.130.10.30">
    <property type="entry name" value="Regulator of chromosome condensation 1/beta-lactamase-inhibitor protein II"/>
    <property type="match status" value="4"/>
</dbReference>
<gene>
    <name evidence="4" type="ORF">J2Z32_002247</name>
</gene>
<dbReference type="Pfam" id="PF00415">
    <property type="entry name" value="RCC1"/>
    <property type="match status" value="5"/>
</dbReference>
<evidence type="ECO:0000259" key="3">
    <source>
        <dbReference type="SMART" id="SM00060"/>
    </source>
</evidence>
<dbReference type="EMBL" id="JAGGKG010000009">
    <property type="protein sequence ID" value="MBP1905617.1"/>
    <property type="molecule type" value="Genomic_DNA"/>
</dbReference>
<dbReference type="InterPro" id="IPR036116">
    <property type="entry name" value="FN3_sf"/>
</dbReference>
<dbReference type="Proteomes" id="UP001519272">
    <property type="component" value="Unassembled WGS sequence"/>
</dbReference>
<keyword evidence="5" id="KW-1185">Reference proteome</keyword>
<dbReference type="InterPro" id="IPR058094">
    <property type="entry name" value="Ig-like_OmpL47-like"/>
</dbReference>
<dbReference type="PRINTS" id="PR00633">
    <property type="entry name" value="RCCNDNSATION"/>
</dbReference>
<dbReference type="PROSITE" id="PS50012">
    <property type="entry name" value="RCC1_3"/>
    <property type="match status" value="8"/>
</dbReference>
<dbReference type="Pfam" id="PF25788">
    <property type="entry name" value="Ig_Rha78A_N"/>
    <property type="match status" value="1"/>
</dbReference>
<dbReference type="PANTHER" id="PTHR45982:SF1">
    <property type="entry name" value="REGULATOR OF CHROMOSOME CONDENSATION"/>
    <property type="match status" value="1"/>
</dbReference>
<keyword evidence="2" id="KW-0677">Repeat</keyword>
<dbReference type="InterPro" id="IPR029058">
    <property type="entry name" value="AB_hydrolase_fold"/>
</dbReference>
<accession>A0ABS4FSQ6</accession>